<protein>
    <submittedName>
        <fullName evidence="1">Uncharacterized protein</fullName>
    </submittedName>
</protein>
<evidence type="ECO:0000313" key="2">
    <source>
        <dbReference type="Proteomes" id="UP001221757"/>
    </source>
</evidence>
<reference evidence="1" key="1">
    <citation type="submission" date="2023-03" db="EMBL/GenBank/DDBJ databases">
        <title>Massive genome expansion in bonnet fungi (Mycena s.s.) driven by repeated elements and novel gene families across ecological guilds.</title>
        <authorList>
            <consortium name="Lawrence Berkeley National Laboratory"/>
            <person name="Harder C.B."/>
            <person name="Miyauchi S."/>
            <person name="Viragh M."/>
            <person name="Kuo A."/>
            <person name="Thoen E."/>
            <person name="Andreopoulos B."/>
            <person name="Lu D."/>
            <person name="Skrede I."/>
            <person name="Drula E."/>
            <person name="Henrissat B."/>
            <person name="Morin E."/>
            <person name="Kohler A."/>
            <person name="Barry K."/>
            <person name="LaButti K."/>
            <person name="Morin E."/>
            <person name="Salamov A."/>
            <person name="Lipzen A."/>
            <person name="Mereny Z."/>
            <person name="Hegedus B."/>
            <person name="Baldrian P."/>
            <person name="Stursova M."/>
            <person name="Weitz H."/>
            <person name="Taylor A."/>
            <person name="Grigoriev I.V."/>
            <person name="Nagy L.G."/>
            <person name="Martin F."/>
            <person name="Kauserud H."/>
        </authorList>
    </citation>
    <scope>NUCLEOTIDE SEQUENCE</scope>
    <source>
        <strain evidence="1">CBHHK067</strain>
    </source>
</reference>
<accession>A0AAD7D621</accession>
<sequence>MAAVTCGIADPGYTGGSSGPPAVAAQNQQYIVLYEKNTNISGTKFQWAEVKDNDEKGLECKKKLSTHDGGGSLIPKAFEKIQTHSMDRLHTMDITSLSHSGVKQR</sequence>
<organism evidence="1 2">
    <name type="scientific">Mycena rosella</name>
    <name type="common">Pink bonnet</name>
    <name type="synonym">Agaricus rosellus</name>
    <dbReference type="NCBI Taxonomy" id="1033263"/>
    <lineage>
        <taxon>Eukaryota</taxon>
        <taxon>Fungi</taxon>
        <taxon>Dikarya</taxon>
        <taxon>Basidiomycota</taxon>
        <taxon>Agaricomycotina</taxon>
        <taxon>Agaricomycetes</taxon>
        <taxon>Agaricomycetidae</taxon>
        <taxon>Agaricales</taxon>
        <taxon>Marasmiineae</taxon>
        <taxon>Mycenaceae</taxon>
        <taxon>Mycena</taxon>
    </lineage>
</organism>
<keyword evidence="2" id="KW-1185">Reference proteome</keyword>
<evidence type="ECO:0000313" key="1">
    <source>
        <dbReference type="EMBL" id="KAJ7680132.1"/>
    </source>
</evidence>
<dbReference type="Proteomes" id="UP001221757">
    <property type="component" value="Unassembled WGS sequence"/>
</dbReference>
<gene>
    <name evidence="1" type="ORF">B0H17DRAFT_1138741</name>
</gene>
<proteinExistence type="predicted"/>
<name>A0AAD7D621_MYCRO</name>
<comment type="caution">
    <text evidence="1">The sequence shown here is derived from an EMBL/GenBank/DDBJ whole genome shotgun (WGS) entry which is preliminary data.</text>
</comment>
<dbReference type="AlphaFoldDB" id="A0AAD7D621"/>
<dbReference type="EMBL" id="JARKIE010000123">
    <property type="protein sequence ID" value="KAJ7680132.1"/>
    <property type="molecule type" value="Genomic_DNA"/>
</dbReference>